<evidence type="ECO:0000313" key="5">
    <source>
        <dbReference type="EMBL" id="VFQ72887.1"/>
    </source>
</evidence>
<organism evidence="5 6">
    <name type="scientific">Cuscuta campestris</name>
    <dbReference type="NCBI Taxonomy" id="132261"/>
    <lineage>
        <taxon>Eukaryota</taxon>
        <taxon>Viridiplantae</taxon>
        <taxon>Streptophyta</taxon>
        <taxon>Embryophyta</taxon>
        <taxon>Tracheophyta</taxon>
        <taxon>Spermatophyta</taxon>
        <taxon>Magnoliopsida</taxon>
        <taxon>eudicotyledons</taxon>
        <taxon>Gunneridae</taxon>
        <taxon>Pentapetalae</taxon>
        <taxon>asterids</taxon>
        <taxon>lamiids</taxon>
        <taxon>Solanales</taxon>
        <taxon>Convolvulaceae</taxon>
        <taxon>Cuscuteae</taxon>
        <taxon>Cuscuta</taxon>
        <taxon>Cuscuta subgen. Grammica</taxon>
        <taxon>Cuscuta sect. Cleistogrammica</taxon>
    </lineage>
</organism>
<proteinExistence type="predicted"/>
<dbReference type="AlphaFoldDB" id="A0A484L918"/>
<keyword evidence="6" id="KW-1185">Reference proteome</keyword>
<feature type="compositionally biased region" description="Acidic residues" evidence="3">
    <location>
        <begin position="228"/>
        <end position="242"/>
    </location>
</feature>
<dbReference type="PANTHER" id="PTHR46172">
    <property type="entry name" value="DNA POLYMERASE EPSILON SUBUNIT 3"/>
    <property type="match status" value="1"/>
</dbReference>
<evidence type="ECO:0000313" key="6">
    <source>
        <dbReference type="Proteomes" id="UP000595140"/>
    </source>
</evidence>
<protein>
    <recommendedName>
        <fullName evidence="4">Transcription factor CBF/NF-Y/archaeal histone domain-containing protein</fullName>
    </recommendedName>
</protein>
<feature type="region of interest" description="Disordered" evidence="3">
    <location>
        <begin position="110"/>
        <end position="242"/>
    </location>
</feature>
<dbReference type="CDD" id="cd22928">
    <property type="entry name" value="HFD_POLE3_DPB4"/>
    <property type="match status" value="1"/>
</dbReference>
<dbReference type="SUPFAM" id="SSF47113">
    <property type="entry name" value="Histone-fold"/>
    <property type="match status" value="1"/>
</dbReference>
<dbReference type="GO" id="GO:0008623">
    <property type="term" value="C:CHRAC"/>
    <property type="evidence" value="ECO:0007669"/>
    <property type="project" value="TreeGrafter"/>
</dbReference>
<accession>A0A484L918</accession>
<comment type="subcellular location">
    <subcellularLocation>
        <location evidence="1">Nucleus</location>
    </subcellularLocation>
</comment>
<dbReference type="GO" id="GO:0006974">
    <property type="term" value="P:DNA damage response"/>
    <property type="evidence" value="ECO:0007669"/>
    <property type="project" value="TreeGrafter"/>
</dbReference>
<dbReference type="GO" id="GO:0046982">
    <property type="term" value="F:protein heterodimerization activity"/>
    <property type="evidence" value="ECO:0007669"/>
    <property type="project" value="InterPro"/>
</dbReference>
<dbReference type="Gene3D" id="1.10.20.10">
    <property type="entry name" value="Histone, subunit A"/>
    <property type="match status" value="1"/>
</dbReference>
<dbReference type="EMBL" id="OOIL02001116">
    <property type="protein sequence ID" value="VFQ72887.1"/>
    <property type="molecule type" value="Genomic_DNA"/>
</dbReference>
<dbReference type="InterPro" id="IPR051377">
    <property type="entry name" value="DNA_Pol-Epsilon_Subunit"/>
</dbReference>
<dbReference type="InterPro" id="IPR003958">
    <property type="entry name" value="CBFA_NFYB_domain"/>
</dbReference>
<dbReference type="GO" id="GO:0006272">
    <property type="term" value="P:leading strand elongation"/>
    <property type="evidence" value="ECO:0007669"/>
    <property type="project" value="TreeGrafter"/>
</dbReference>
<evidence type="ECO:0000256" key="1">
    <source>
        <dbReference type="ARBA" id="ARBA00004123"/>
    </source>
</evidence>
<sequence length="242" mass="27026">MAEEKEKGAVIPAVVVEDLPKTIVRRLVKEKLSQLSRDGEMSLLRDALQAFTESARIFIHYLSAAANDNCMESKRQTMNAEDVFKALEDIEFSEFVGPLKASLEEFRLKNSKRKAVSSKPVESNKKSKGEGKHAENGKMKGKQDPTDNPKGKHKKTAADGDGAGKAQIVESEEKGGQETNGSEKEEDGEEEEEQEEEEQEEEELEEEEEKQQQEEEEEEEEQSRGDSVDEEEGNASDDSGDD</sequence>
<dbReference type="Proteomes" id="UP000595140">
    <property type="component" value="Unassembled WGS sequence"/>
</dbReference>
<keyword evidence="2" id="KW-0539">Nucleus</keyword>
<dbReference type="OrthoDB" id="1707486at2759"/>
<dbReference type="PANTHER" id="PTHR46172:SF1">
    <property type="entry name" value="DNA POLYMERASE EPSILON SUBUNIT 3"/>
    <property type="match status" value="1"/>
</dbReference>
<evidence type="ECO:0000256" key="3">
    <source>
        <dbReference type="SAM" id="MobiDB-lite"/>
    </source>
</evidence>
<dbReference type="GO" id="GO:0008622">
    <property type="term" value="C:epsilon DNA polymerase complex"/>
    <property type="evidence" value="ECO:0007669"/>
    <property type="project" value="TreeGrafter"/>
</dbReference>
<dbReference type="InterPro" id="IPR009072">
    <property type="entry name" value="Histone-fold"/>
</dbReference>
<reference evidence="5 6" key="1">
    <citation type="submission" date="2018-04" db="EMBL/GenBank/DDBJ databases">
        <authorList>
            <person name="Vogel A."/>
        </authorList>
    </citation>
    <scope>NUCLEOTIDE SEQUENCE [LARGE SCALE GENOMIC DNA]</scope>
</reference>
<dbReference type="GO" id="GO:0031507">
    <property type="term" value="P:heterochromatin formation"/>
    <property type="evidence" value="ECO:0007669"/>
    <property type="project" value="TreeGrafter"/>
</dbReference>
<dbReference type="GO" id="GO:0031490">
    <property type="term" value="F:chromatin DNA binding"/>
    <property type="evidence" value="ECO:0007669"/>
    <property type="project" value="TreeGrafter"/>
</dbReference>
<gene>
    <name evidence="5" type="ORF">CCAM_LOCUS14663</name>
</gene>
<feature type="compositionally biased region" description="Basic and acidic residues" evidence="3">
    <location>
        <begin position="122"/>
        <end position="150"/>
    </location>
</feature>
<dbReference type="Pfam" id="PF00808">
    <property type="entry name" value="CBFD_NFYB_HMF"/>
    <property type="match status" value="1"/>
</dbReference>
<evidence type="ECO:0000256" key="2">
    <source>
        <dbReference type="ARBA" id="ARBA00023242"/>
    </source>
</evidence>
<feature type="compositionally biased region" description="Acidic residues" evidence="3">
    <location>
        <begin position="184"/>
        <end position="221"/>
    </location>
</feature>
<feature type="domain" description="Transcription factor CBF/NF-Y/archaeal histone" evidence="4">
    <location>
        <begin position="19"/>
        <end position="87"/>
    </location>
</feature>
<evidence type="ECO:0000259" key="4">
    <source>
        <dbReference type="Pfam" id="PF00808"/>
    </source>
</evidence>
<name>A0A484L918_9ASTE</name>